<dbReference type="AlphaFoldDB" id="A0A8H9HYC5"/>
<organism evidence="2 3">
    <name type="scientific">Kitasatospora aureofaciens</name>
    <name type="common">Streptomyces aureofaciens</name>
    <dbReference type="NCBI Taxonomy" id="1894"/>
    <lineage>
        <taxon>Bacteria</taxon>
        <taxon>Bacillati</taxon>
        <taxon>Actinomycetota</taxon>
        <taxon>Actinomycetes</taxon>
        <taxon>Kitasatosporales</taxon>
        <taxon>Streptomycetaceae</taxon>
        <taxon>Kitasatospora</taxon>
    </lineage>
</organism>
<comment type="caution">
    <text evidence="2">The sequence shown here is derived from an EMBL/GenBank/DDBJ whole genome shotgun (WGS) entry which is preliminary data.</text>
</comment>
<evidence type="ECO:0000259" key="1">
    <source>
        <dbReference type="Pfam" id="PF14200"/>
    </source>
</evidence>
<dbReference type="GeneID" id="97489470"/>
<protein>
    <recommendedName>
        <fullName evidence="1">Ricin B lectin domain-containing protein</fullName>
    </recommendedName>
</protein>
<dbReference type="Gene3D" id="2.80.10.50">
    <property type="match status" value="1"/>
</dbReference>
<dbReference type="EMBL" id="BMUB01000026">
    <property type="protein sequence ID" value="GGV01860.1"/>
    <property type="molecule type" value="Genomic_DNA"/>
</dbReference>
<reference evidence="2" key="2">
    <citation type="submission" date="2020-09" db="EMBL/GenBank/DDBJ databases">
        <authorList>
            <person name="Sun Q."/>
            <person name="Ohkuma M."/>
        </authorList>
    </citation>
    <scope>NUCLEOTIDE SEQUENCE</scope>
    <source>
        <strain evidence="2">JCM 4434</strain>
    </source>
</reference>
<accession>A0A8H9HYC5</accession>
<evidence type="ECO:0000313" key="2">
    <source>
        <dbReference type="EMBL" id="GGV01860.1"/>
    </source>
</evidence>
<evidence type="ECO:0000313" key="3">
    <source>
        <dbReference type="Proteomes" id="UP000610124"/>
    </source>
</evidence>
<reference evidence="2" key="1">
    <citation type="journal article" date="2014" name="Int. J. Syst. Evol. Microbiol.">
        <title>Complete genome sequence of Corynebacterium casei LMG S-19264T (=DSM 44701T), isolated from a smear-ripened cheese.</title>
        <authorList>
            <consortium name="US DOE Joint Genome Institute (JGI-PGF)"/>
            <person name="Walter F."/>
            <person name="Albersmeier A."/>
            <person name="Kalinowski J."/>
            <person name="Ruckert C."/>
        </authorList>
    </citation>
    <scope>NUCLEOTIDE SEQUENCE</scope>
    <source>
        <strain evidence="2">JCM 4434</strain>
    </source>
</reference>
<dbReference type="RefSeq" id="WP_030554685.1">
    <property type="nucleotide sequence ID" value="NZ_BMUB01000026.1"/>
</dbReference>
<dbReference type="CDD" id="cd00161">
    <property type="entry name" value="beta-trefoil_Ricin-like"/>
    <property type="match status" value="1"/>
</dbReference>
<name>A0A8H9HYC5_KITAU</name>
<dbReference type="SUPFAM" id="SSF50370">
    <property type="entry name" value="Ricin B-like lectins"/>
    <property type="match status" value="1"/>
</dbReference>
<dbReference type="OrthoDB" id="9802600at2"/>
<feature type="domain" description="Ricin B lectin" evidence="1">
    <location>
        <begin position="117"/>
        <end position="191"/>
    </location>
</feature>
<dbReference type="InterPro" id="IPR035992">
    <property type="entry name" value="Ricin_B-like_lectins"/>
</dbReference>
<dbReference type="InterPro" id="IPR000772">
    <property type="entry name" value="Ricin_B_lectin"/>
</dbReference>
<dbReference type="Pfam" id="PF14200">
    <property type="entry name" value="RicinB_lectin_2"/>
    <property type="match status" value="1"/>
</dbReference>
<proteinExistence type="predicted"/>
<dbReference type="KEGG" id="kau:B6264_26615"/>
<dbReference type="Proteomes" id="UP000610124">
    <property type="component" value="Unassembled WGS sequence"/>
</dbReference>
<gene>
    <name evidence="2" type="ORF">GCM10010502_65630</name>
</gene>
<sequence length="217" mass="23225">MRIHRALGAVSTAAGSSDAAAIPEHAGAQGTPTTPAPAAAGRPRHGIIVTRLAVLLGLMTALLGTSVEPASAAPGDLISPITIVNSATSGHLLPWGFGDDHDDNIWMVAANSATRGDQWTLEELQGGYYLIRNNATGKCLKPAPFTYFGKTYVTQASCNDSFEFQWELAHSVFTNLYKIVNRSTRQAMTPYQNLPDQVVVLDTNSNDAKNWWSLASI</sequence>